<dbReference type="EMBL" id="CAJVQC010000066">
    <property type="protein sequence ID" value="CAG8459730.1"/>
    <property type="molecule type" value="Genomic_DNA"/>
</dbReference>
<proteinExistence type="predicted"/>
<dbReference type="Proteomes" id="UP000789920">
    <property type="component" value="Unassembled WGS sequence"/>
</dbReference>
<name>A0ACA9KAH5_9GLOM</name>
<evidence type="ECO:0000313" key="1">
    <source>
        <dbReference type="EMBL" id="CAG8459730.1"/>
    </source>
</evidence>
<accession>A0ACA9KAH5</accession>
<protein>
    <submittedName>
        <fullName evidence="1">6983_t:CDS:1</fullName>
    </submittedName>
</protein>
<gene>
    <name evidence="1" type="ORF">RPERSI_LOCUS101</name>
</gene>
<comment type="caution">
    <text evidence="1">The sequence shown here is derived from an EMBL/GenBank/DDBJ whole genome shotgun (WGS) entry which is preliminary data.</text>
</comment>
<evidence type="ECO:0000313" key="2">
    <source>
        <dbReference type="Proteomes" id="UP000789920"/>
    </source>
</evidence>
<sequence length="117" mass="13038">MEVLEKDEKSRNKLVGIIGEIKELAKGTVKIGSTATNLAKAGKSVKLFRETNNLQKITQAALPELNVVANVRTASTQESLKELDEIIESLKKDLENLETRQLEAQIEVSSEWNCRVM</sequence>
<keyword evidence="2" id="KW-1185">Reference proteome</keyword>
<organism evidence="1 2">
    <name type="scientific">Racocetra persica</name>
    <dbReference type="NCBI Taxonomy" id="160502"/>
    <lineage>
        <taxon>Eukaryota</taxon>
        <taxon>Fungi</taxon>
        <taxon>Fungi incertae sedis</taxon>
        <taxon>Mucoromycota</taxon>
        <taxon>Glomeromycotina</taxon>
        <taxon>Glomeromycetes</taxon>
        <taxon>Diversisporales</taxon>
        <taxon>Gigasporaceae</taxon>
        <taxon>Racocetra</taxon>
    </lineage>
</organism>
<reference evidence="1" key="1">
    <citation type="submission" date="2021-06" db="EMBL/GenBank/DDBJ databases">
        <authorList>
            <person name="Kallberg Y."/>
            <person name="Tangrot J."/>
            <person name="Rosling A."/>
        </authorList>
    </citation>
    <scope>NUCLEOTIDE SEQUENCE</scope>
    <source>
        <strain evidence="1">MA461A</strain>
    </source>
</reference>